<organism evidence="8 9">
    <name type="scientific">Alkalicaulis satelles</name>
    <dbReference type="NCBI Taxonomy" id="2609175"/>
    <lineage>
        <taxon>Bacteria</taxon>
        <taxon>Pseudomonadati</taxon>
        <taxon>Pseudomonadota</taxon>
        <taxon>Alphaproteobacteria</taxon>
        <taxon>Maricaulales</taxon>
        <taxon>Maricaulaceae</taxon>
        <taxon>Alkalicaulis</taxon>
    </lineage>
</organism>
<evidence type="ECO:0000259" key="7">
    <source>
        <dbReference type="Pfam" id="PF02525"/>
    </source>
</evidence>
<evidence type="ECO:0000256" key="5">
    <source>
        <dbReference type="ARBA" id="ARBA00048542"/>
    </source>
</evidence>
<comment type="subunit">
    <text evidence="6">Homodimer.</text>
</comment>
<dbReference type="InterPro" id="IPR023048">
    <property type="entry name" value="NADH:quinone_OxRdtase_FMN_depd"/>
</dbReference>
<keyword evidence="1 6" id="KW-0285">Flavoprotein</keyword>
<dbReference type="GO" id="GO:0010181">
    <property type="term" value="F:FMN binding"/>
    <property type="evidence" value="ECO:0007669"/>
    <property type="project" value="UniProtKB-UniRule"/>
</dbReference>
<keyword evidence="3 6" id="KW-0560">Oxidoreductase</keyword>
<dbReference type="PANTHER" id="PTHR43741:SF4">
    <property type="entry name" value="FMN-DEPENDENT NADH:QUINONE OXIDOREDUCTASE"/>
    <property type="match status" value="1"/>
</dbReference>
<comment type="caution">
    <text evidence="8">The sequence shown here is derived from an EMBL/GenBank/DDBJ whole genome shotgun (WGS) entry which is preliminary data.</text>
</comment>
<proteinExistence type="inferred from homology"/>
<keyword evidence="9" id="KW-1185">Reference proteome</keyword>
<comment type="function">
    <text evidence="6">Quinone reductase that provides resistance to thiol-specific stress caused by electrophilic quinones.</text>
</comment>
<feature type="binding site" evidence="6">
    <location>
        <begin position="16"/>
        <end position="18"/>
    </location>
    <ligand>
        <name>FMN</name>
        <dbReference type="ChEBI" id="CHEBI:58210"/>
    </ligand>
</feature>
<comment type="function">
    <text evidence="6">Also exhibits azoreductase activity. Catalyzes the reductive cleavage of the azo bond in aromatic azo compounds to the corresponding amines.</text>
</comment>
<evidence type="ECO:0000313" key="8">
    <source>
        <dbReference type="EMBL" id="KAA5804972.1"/>
    </source>
</evidence>
<reference evidence="8 9" key="1">
    <citation type="submission" date="2019-09" db="EMBL/GenBank/DDBJ databases">
        <authorList>
            <person name="Kevbrin V."/>
            <person name="Grouzdev D.S."/>
        </authorList>
    </citation>
    <scope>NUCLEOTIDE SEQUENCE [LARGE SCALE GENOMIC DNA]</scope>
    <source>
        <strain evidence="8 9">G-192</strain>
    </source>
</reference>
<dbReference type="EMBL" id="VWOJ01000001">
    <property type="protein sequence ID" value="KAA5804972.1"/>
    <property type="molecule type" value="Genomic_DNA"/>
</dbReference>
<evidence type="ECO:0000256" key="4">
    <source>
        <dbReference type="ARBA" id="ARBA00023027"/>
    </source>
</evidence>
<dbReference type="GO" id="GO:0016655">
    <property type="term" value="F:oxidoreductase activity, acting on NAD(P)H, quinone or similar compound as acceptor"/>
    <property type="evidence" value="ECO:0007669"/>
    <property type="project" value="InterPro"/>
</dbReference>
<dbReference type="EC" id="1.6.5.-" evidence="6"/>
<evidence type="ECO:0000313" key="9">
    <source>
        <dbReference type="Proteomes" id="UP000325122"/>
    </source>
</evidence>
<dbReference type="EC" id="1.7.1.17" evidence="6"/>
<sequence length="199" mass="21026">MVKILHVASSARLEDSVSRELGGRLAAALAGAEGEIVLRDLARDPAGVVDSAWVAANFTAPEARTDSHAALLAGSDVLVAELKHADHIVIGAPMYNFSIPAPLKAWIDQVARARETFRYSEAGPEGLLKGKTAWLVVASGGVPVDGEADFVTPYLRHVLGFMGINDVRVIDASRWMFRTEAERAQVLDSAGAVGARAAA</sequence>
<dbReference type="AlphaFoldDB" id="A0A5M6ZJI6"/>
<dbReference type="PANTHER" id="PTHR43741">
    <property type="entry name" value="FMN-DEPENDENT NADH-AZOREDUCTASE 1"/>
    <property type="match status" value="1"/>
</dbReference>
<accession>A0A5M6ZJI6</accession>
<dbReference type="Proteomes" id="UP000325122">
    <property type="component" value="Unassembled WGS sequence"/>
</dbReference>
<comment type="cofactor">
    <cofactor evidence="6">
        <name>FMN</name>
        <dbReference type="ChEBI" id="CHEBI:58210"/>
    </cofactor>
    <text evidence="6">Binds 1 FMN per subunit.</text>
</comment>
<dbReference type="GO" id="GO:0009055">
    <property type="term" value="F:electron transfer activity"/>
    <property type="evidence" value="ECO:0007669"/>
    <property type="project" value="UniProtKB-UniRule"/>
</dbReference>
<protein>
    <recommendedName>
        <fullName evidence="6">FMN dependent NADH:quinone oxidoreductase</fullName>
        <ecNumber evidence="6">1.6.5.-</ecNumber>
    </recommendedName>
    <alternativeName>
        <fullName evidence="6">Azo-dye reductase</fullName>
    </alternativeName>
    <alternativeName>
        <fullName evidence="6">FMN-dependent NADH-azo compound oxidoreductase</fullName>
    </alternativeName>
    <alternativeName>
        <fullName evidence="6">FMN-dependent NADH-azoreductase</fullName>
        <ecNumber evidence="6">1.7.1.17</ecNumber>
    </alternativeName>
</protein>
<dbReference type="GO" id="GO:0016652">
    <property type="term" value="F:oxidoreductase activity, acting on NAD(P)H as acceptor"/>
    <property type="evidence" value="ECO:0007669"/>
    <property type="project" value="UniProtKB-UniRule"/>
</dbReference>
<dbReference type="Gene3D" id="3.40.50.360">
    <property type="match status" value="1"/>
</dbReference>
<keyword evidence="2 6" id="KW-0288">FMN</keyword>
<dbReference type="InterPro" id="IPR029039">
    <property type="entry name" value="Flavoprotein-like_sf"/>
</dbReference>
<dbReference type="InterPro" id="IPR003680">
    <property type="entry name" value="Flavodoxin_fold"/>
</dbReference>
<dbReference type="HAMAP" id="MF_01216">
    <property type="entry name" value="Azoreductase_type1"/>
    <property type="match status" value="1"/>
</dbReference>
<evidence type="ECO:0000256" key="6">
    <source>
        <dbReference type="HAMAP-Rule" id="MF_01216"/>
    </source>
</evidence>
<evidence type="ECO:0000256" key="1">
    <source>
        <dbReference type="ARBA" id="ARBA00022630"/>
    </source>
</evidence>
<comment type="similarity">
    <text evidence="6">Belongs to the azoreductase type 1 family.</text>
</comment>
<feature type="binding site" evidence="6">
    <location>
        <position position="10"/>
    </location>
    <ligand>
        <name>FMN</name>
        <dbReference type="ChEBI" id="CHEBI:58210"/>
    </ligand>
</feature>
<keyword evidence="4 6" id="KW-0520">NAD</keyword>
<name>A0A5M6ZJI6_9PROT</name>
<dbReference type="RefSeq" id="WP_150022003.1">
    <property type="nucleotide sequence ID" value="NZ_VWOJ01000001.1"/>
</dbReference>
<comment type="catalytic activity">
    <reaction evidence="5">
        <text>N,N-dimethyl-1,4-phenylenediamine + anthranilate + 2 NAD(+) = 2-(4-dimethylaminophenyl)diazenylbenzoate + 2 NADH + 2 H(+)</text>
        <dbReference type="Rhea" id="RHEA:55872"/>
        <dbReference type="ChEBI" id="CHEBI:15378"/>
        <dbReference type="ChEBI" id="CHEBI:15783"/>
        <dbReference type="ChEBI" id="CHEBI:16567"/>
        <dbReference type="ChEBI" id="CHEBI:57540"/>
        <dbReference type="ChEBI" id="CHEBI:57945"/>
        <dbReference type="ChEBI" id="CHEBI:71579"/>
        <dbReference type="EC" id="1.7.1.17"/>
    </reaction>
    <physiologicalReaction direction="right-to-left" evidence="5">
        <dbReference type="Rhea" id="RHEA:55874"/>
    </physiologicalReaction>
</comment>
<gene>
    <name evidence="6" type="primary">azoR</name>
    <name evidence="8" type="ORF">F1654_02970</name>
</gene>
<comment type="catalytic activity">
    <reaction evidence="6">
        <text>2 a quinone + NADH + H(+) = 2 a 1,4-benzosemiquinone + NAD(+)</text>
        <dbReference type="Rhea" id="RHEA:65952"/>
        <dbReference type="ChEBI" id="CHEBI:15378"/>
        <dbReference type="ChEBI" id="CHEBI:57540"/>
        <dbReference type="ChEBI" id="CHEBI:57945"/>
        <dbReference type="ChEBI" id="CHEBI:132124"/>
        <dbReference type="ChEBI" id="CHEBI:134225"/>
    </reaction>
</comment>
<comment type="caution">
    <text evidence="6">Lacks conserved residue(s) required for the propagation of feature annotation.</text>
</comment>
<feature type="domain" description="Flavodoxin-like fold" evidence="7">
    <location>
        <begin position="3"/>
        <end position="184"/>
    </location>
</feature>
<dbReference type="InterPro" id="IPR050104">
    <property type="entry name" value="FMN-dep_NADH:Q_OxRdtase_AzoR1"/>
</dbReference>
<evidence type="ECO:0000256" key="2">
    <source>
        <dbReference type="ARBA" id="ARBA00022643"/>
    </source>
</evidence>
<dbReference type="SUPFAM" id="SSF52218">
    <property type="entry name" value="Flavoproteins"/>
    <property type="match status" value="1"/>
</dbReference>
<evidence type="ECO:0000256" key="3">
    <source>
        <dbReference type="ARBA" id="ARBA00023002"/>
    </source>
</evidence>
<dbReference type="Pfam" id="PF02525">
    <property type="entry name" value="Flavodoxin_2"/>
    <property type="match status" value="1"/>
</dbReference>
<feature type="binding site" evidence="6">
    <location>
        <begin position="94"/>
        <end position="97"/>
    </location>
    <ligand>
        <name>FMN</name>
        <dbReference type="ChEBI" id="CHEBI:58210"/>
    </ligand>
</feature>